<keyword evidence="5 12" id="KW-0235">DNA replication</keyword>
<dbReference type="InterPro" id="IPR037068">
    <property type="entry name" value="DNA_primase_core_N_sf"/>
</dbReference>
<keyword evidence="3 12" id="KW-0808">Transferase</keyword>
<evidence type="ECO:0000256" key="15">
    <source>
        <dbReference type="SAM" id="MobiDB-lite"/>
    </source>
</evidence>
<accession>A0A934NDA2</accession>
<dbReference type="FunFam" id="3.90.580.10:FF:000001">
    <property type="entry name" value="DNA primase"/>
    <property type="match status" value="1"/>
</dbReference>
<dbReference type="InterPro" id="IPR050219">
    <property type="entry name" value="DnaG_primase"/>
</dbReference>
<dbReference type="InterPro" id="IPR013264">
    <property type="entry name" value="DNAG_N"/>
</dbReference>
<keyword evidence="10 12" id="KW-0238">DNA-binding</keyword>
<comment type="subunit">
    <text evidence="12">Monomer. Interacts with DnaB.</text>
</comment>
<dbReference type="Gene3D" id="3.40.1360.10">
    <property type="match status" value="1"/>
</dbReference>
<organism evidence="17 18">
    <name type="scientific">Candidatus Dormiibacter inghamiae</name>
    <dbReference type="NCBI Taxonomy" id="3127013"/>
    <lineage>
        <taxon>Bacteria</taxon>
        <taxon>Bacillati</taxon>
        <taxon>Candidatus Dormiibacterota</taxon>
        <taxon>Candidatus Dormibacteria</taxon>
        <taxon>Candidatus Dormibacterales</taxon>
        <taxon>Candidatus Dormibacteraceae</taxon>
        <taxon>Candidatus Dormiibacter</taxon>
    </lineage>
</organism>
<comment type="caution">
    <text evidence="17">The sequence shown here is derived from an EMBL/GenBank/DDBJ whole genome shotgun (WGS) entry which is preliminary data.</text>
</comment>
<keyword evidence="11 12" id="KW-0804">Transcription</keyword>
<comment type="domain">
    <text evidence="12">Contains an N-terminal zinc-binding domain, a central core domain that contains the primase activity, and a C-terminal DnaB-binding domain.</text>
</comment>
<dbReference type="CDD" id="cd03364">
    <property type="entry name" value="TOPRIM_DnaG_primases"/>
    <property type="match status" value="1"/>
</dbReference>
<evidence type="ECO:0000256" key="11">
    <source>
        <dbReference type="ARBA" id="ARBA00023163"/>
    </source>
</evidence>
<keyword evidence="9" id="KW-0460">Magnesium</keyword>
<dbReference type="GO" id="GO:0003899">
    <property type="term" value="F:DNA-directed RNA polymerase activity"/>
    <property type="evidence" value="ECO:0007669"/>
    <property type="project" value="UniProtKB-UniRule"/>
</dbReference>
<sequence length="594" mass="65839">MPPLRADDAVEQVRARLNLVDVARQHVPLRKQGREWVGLCPFHQEKTPSFAVNEQKQSWFCFGCQQGGDIFDFVQRIEKVDFPAALRILADTAGVELPERAPGERRRSELRRRLIELNELAGKYYRYVLSSLAAGEPGRELLRQREIEDDVASRFGLGYAPGGSGLSAYLRKRSLSAGDAQQAGLVRRDGLDAFQQRLVVPIRDARGSTLAFTGRTVLPDEQRKYINTRETEVYSKSRVLFALDLARPVIEERGHAVLMEGQFDVITGHQRGVGNAVASSGTALSEDQVRLLRRYTDELVLVFDQDSAGRQATQRATELAARHGFHVRVARLPGAAKDPDEYLRSGGSWADALAQARPGWEDWIREEIADLSPSRPADVEVAVARIHGVLARIPEPAVAESVRHEAAIWFGIDPKLLTAPRAQRKSGRATSQRPDGSNTSPVQPAAKDPASARPQADRLSGRLAHLLQVLAVRPDAARLVAEKLPLNEIEPDDREALVRVLDALSEGGVAALRQRLPDFPPDEQNLVWRAWVAAPPRCDDELVQELIERIAQAAASRRHRAIIGRLREAERRGDEAAVEAVSREWAAALSQRQA</sequence>
<dbReference type="GO" id="GO:0005737">
    <property type="term" value="C:cytoplasm"/>
    <property type="evidence" value="ECO:0007669"/>
    <property type="project" value="TreeGrafter"/>
</dbReference>
<dbReference type="GO" id="GO:0003677">
    <property type="term" value="F:DNA binding"/>
    <property type="evidence" value="ECO:0007669"/>
    <property type="project" value="UniProtKB-KW"/>
</dbReference>
<evidence type="ECO:0000256" key="5">
    <source>
        <dbReference type="ARBA" id="ARBA00022705"/>
    </source>
</evidence>
<dbReference type="GO" id="GO:0008270">
    <property type="term" value="F:zinc ion binding"/>
    <property type="evidence" value="ECO:0007669"/>
    <property type="project" value="UniProtKB-UniRule"/>
</dbReference>
<dbReference type="GO" id="GO:0006269">
    <property type="term" value="P:DNA replication, synthesis of primer"/>
    <property type="evidence" value="ECO:0007669"/>
    <property type="project" value="UniProtKB-UniRule"/>
</dbReference>
<dbReference type="Pfam" id="PF13155">
    <property type="entry name" value="Toprim_2"/>
    <property type="match status" value="1"/>
</dbReference>
<comment type="function">
    <text evidence="12 13">RNA polymerase that catalyzes the synthesis of short RNA molecules used as primers for DNA polymerase during DNA replication.</text>
</comment>
<evidence type="ECO:0000259" key="16">
    <source>
        <dbReference type="PROSITE" id="PS50880"/>
    </source>
</evidence>
<keyword evidence="6 12" id="KW-0479">Metal-binding</keyword>
<evidence type="ECO:0000256" key="13">
    <source>
        <dbReference type="PIRNR" id="PIRNR002811"/>
    </source>
</evidence>
<dbReference type="NCBIfam" id="TIGR01391">
    <property type="entry name" value="dnaG"/>
    <property type="match status" value="1"/>
</dbReference>
<evidence type="ECO:0000256" key="9">
    <source>
        <dbReference type="ARBA" id="ARBA00022842"/>
    </source>
</evidence>
<dbReference type="Pfam" id="PF08275">
    <property type="entry name" value="DNAG_N"/>
    <property type="match status" value="1"/>
</dbReference>
<dbReference type="HAMAP" id="MF_00974">
    <property type="entry name" value="DNA_primase_DnaG"/>
    <property type="match status" value="1"/>
</dbReference>
<feature type="domain" description="Toprim" evidence="16">
    <location>
        <begin position="254"/>
        <end position="333"/>
    </location>
</feature>
<dbReference type="GO" id="GO:0000428">
    <property type="term" value="C:DNA-directed RNA polymerase complex"/>
    <property type="evidence" value="ECO:0007669"/>
    <property type="project" value="UniProtKB-KW"/>
</dbReference>
<dbReference type="InterPro" id="IPR006295">
    <property type="entry name" value="DNA_primase_DnaG"/>
</dbReference>
<feature type="zinc finger region" description="CHC2-type" evidence="12 14">
    <location>
        <begin position="40"/>
        <end position="64"/>
    </location>
</feature>
<evidence type="ECO:0000313" key="17">
    <source>
        <dbReference type="EMBL" id="MBJ7602734.1"/>
    </source>
</evidence>
<keyword evidence="8 12" id="KW-0862">Zinc</keyword>
<dbReference type="PANTHER" id="PTHR30313">
    <property type="entry name" value="DNA PRIMASE"/>
    <property type="match status" value="1"/>
</dbReference>
<evidence type="ECO:0000256" key="6">
    <source>
        <dbReference type="ARBA" id="ARBA00022723"/>
    </source>
</evidence>
<evidence type="ECO:0000256" key="12">
    <source>
        <dbReference type="HAMAP-Rule" id="MF_00974"/>
    </source>
</evidence>
<dbReference type="AlphaFoldDB" id="A0A934NDA2"/>
<dbReference type="InterPro" id="IPR034151">
    <property type="entry name" value="TOPRIM_DnaG_bac"/>
</dbReference>
<protein>
    <recommendedName>
        <fullName evidence="12 13">DNA primase</fullName>
        <ecNumber evidence="12">2.7.7.101</ecNumber>
    </recommendedName>
</protein>
<feature type="compositionally biased region" description="Polar residues" evidence="15">
    <location>
        <begin position="428"/>
        <end position="442"/>
    </location>
</feature>
<dbReference type="EC" id="2.7.7.101" evidence="12"/>
<dbReference type="GO" id="GO:1990077">
    <property type="term" value="C:primosome complex"/>
    <property type="evidence" value="ECO:0007669"/>
    <property type="project" value="UniProtKB-KW"/>
</dbReference>
<dbReference type="RefSeq" id="WP_338177573.1">
    <property type="nucleotide sequence ID" value="NZ_JAEKNQ010000023.1"/>
</dbReference>
<proteinExistence type="inferred from homology"/>
<dbReference type="Gene3D" id="3.90.980.10">
    <property type="entry name" value="DNA primase, catalytic core, N-terminal domain"/>
    <property type="match status" value="1"/>
</dbReference>
<dbReference type="InterPro" id="IPR006171">
    <property type="entry name" value="TOPRIM_dom"/>
</dbReference>
<dbReference type="PANTHER" id="PTHR30313:SF2">
    <property type="entry name" value="DNA PRIMASE"/>
    <property type="match status" value="1"/>
</dbReference>
<dbReference type="SUPFAM" id="SSF56731">
    <property type="entry name" value="DNA primase core"/>
    <property type="match status" value="1"/>
</dbReference>
<dbReference type="PROSITE" id="PS50880">
    <property type="entry name" value="TOPRIM"/>
    <property type="match status" value="1"/>
</dbReference>
<evidence type="ECO:0000256" key="7">
    <source>
        <dbReference type="ARBA" id="ARBA00022771"/>
    </source>
</evidence>
<evidence type="ECO:0000313" key="18">
    <source>
        <dbReference type="Proteomes" id="UP000620075"/>
    </source>
</evidence>
<keyword evidence="2 12" id="KW-0639">Primosome</keyword>
<evidence type="ECO:0000256" key="4">
    <source>
        <dbReference type="ARBA" id="ARBA00022695"/>
    </source>
</evidence>
<evidence type="ECO:0000256" key="2">
    <source>
        <dbReference type="ARBA" id="ARBA00022515"/>
    </source>
</evidence>
<evidence type="ECO:0000256" key="1">
    <source>
        <dbReference type="ARBA" id="ARBA00022478"/>
    </source>
</evidence>
<comment type="cofactor">
    <cofactor evidence="12 13 14">
        <name>Zn(2+)</name>
        <dbReference type="ChEBI" id="CHEBI:29105"/>
    </cofactor>
    <text evidence="12 13 14">Binds 1 zinc ion per monomer.</text>
</comment>
<dbReference type="SMART" id="SM00493">
    <property type="entry name" value="TOPRIM"/>
    <property type="match status" value="1"/>
</dbReference>
<dbReference type="InterPro" id="IPR030846">
    <property type="entry name" value="DnaG_bac"/>
</dbReference>
<dbReference type="SUPFAM" id="SSF57783">
    <property type="entry name" value="Zinc beta-ribbon"/>
    <property type="match status" value="1"/>
</dbReference>
<evidence type="ECO:0000256" key="14">
    <source>
        <dbReference type="PIRSR" id="PIRSR002811-1"/>
    </source>
</evidence>
<dbReference type="PIRSF" id="PIRSF002811">
    <property type="entry name" value="DnaG"/>
    <property type="match status" value="1"/>
</dbReference>
<feature type="region of interest" description="Disordered" evidence="15">
    <location>
        <begin position="420"/>
        <end position="456"/>
    </location>
</feature>
<keyword evidence="1 12" id="KW-0240">DNA-directed RNA polymerase</keyword>
<dbReference type="InterPro" id="IPR036977">
    <property type="entry name" value="DNA_primase_Znf_CHC2"/>
</dbReference>
<dbReference type="InterPro" id="IPR002694">
    <property type="entry name" value="Znf_CHC2"/>
</dbReference>
<reference evidence="17 18" key="1">
    <citation type="submission" date="2020-10" db="EMBL/GenBank/DDBJ databases">
        <title>Ca. Dormibacterota MAGs.</title>
        <authorList>
            <person name="Montgomery K."/>
        </authorList>
    </citation>
    <scope>NUCLEOTIDE SEQUENCE [LARGE SCALE GENOMIC DNA]</scope>
    <source>
        <strain evidence="17">SC8811_S16_3</strain>
    </source>
</reference>
<dbReference type="Pfam" id="PF01807">
    <property type="entry name" value="Zn_ribbon_DnaG"/>
    <property type="match status" value="1"/>
</dbReference>
<keyword evidence="4 12" id="KW-0548">Nucleotidyltransferase</keyword>
<name>A0A934NDA2_9BACT</name>
<gene>
    <name evidence="12 17" type="primary">dnaG</name>
    <name evidence="17" type="ORF">JF888_06010</name>
</gene>
<dbReference type="Proteomes" id="UP000620075">
    <property type="component" value="Unassembled WGS sequence"/>
</dbReference>
<dbReference type="Gene3D" id="3.90.580.10">
    <property type="entry name" value="Zinc finger, CHC2-type domain"/>
    <property type="match status" value="1"/>
</dbReference>
<dbReference type="EMBL" id="JAEKNQ010000023">
    <property type="protein sequence ID" value="MBJ7602734.1"/>
    <property type="molecule type" value="Genomic_DNA"/>
</dbReference>
<comment type="similarity">
    <text evidence="12 13">Belongs to the DnaG primase family.</text>
</comment>
<comment type="catalytic activity">
    <reaction evidence="12">
        <text>ssDNA + n NTP = ssDNA/pppN(pN)n-1 hybrid + (n-1) diphosphate.</text>
        <dbReference type="EC" id="2.7.7.101"/>
    </reaction>
</comment>
<keyword evidence="7 12" id="KW-0863">Zinc-finger</keyword>
<dbReference type="SMART" id="SM00400">
    <property type="entry name" value="ZnF_CHCC"/>
    <property type="match status" value="1"/>
</dbReference>
<evidence type="ECO:0000256" key="10">
    <source>
        <dbReference type="ARBA" id="ARBA00023125"/>
    </source>
</evidence>
<evidence type="ECO:0000256" key="8">
    <source>
        <dbReference type="ARBA" id="ARBA00022833"/>
    </source>
</evidence>
<evidence type="ECO:0000256" key="3">
    <source>
        <dbReference type="ARBA" id="ARBA00022679"/>
    </source>
</evidence>